<feature type="region of interest" description="Disordered" evidence="1">
    <location>
        <begin position="242"/>
        <end position="264"/>
    </location>
</feature>
<name>A0A0C3QZ99_9AGAM</name>
<evidence type="ECO:0000313" key="3">
    <source>
        <dbReference type="Proteomes" id="UP000054248"/>
    </source>
</evidence>
<feature type="region of interest" description="Disordered" evidence="1">
    <location>
        <begin position="412"/>
        <end position="480"/>
    </location>
</feature>
<organism evidence="2 3">
    <name type="scientific">Tulasnella calospora MUT 4182</name>
    <dbReference type="NCBI Taxonomy" id="1051891"/>
    <lineage>
        <taxon>Eukaryota</taxon>
        <taxon>Fungi</taxon>
        <taxon>Dikarya</taxon>
        <taxon>Basidiomycota</taxon>
        <taxon>Agaricomycotina</taxon>
        <taxon>Agaricomycetes</taxon>
        <taxon>Cantharellales</taxon>
        <taxon>Tulasnellaceae</taxon>
        <taxon>Tulasnella</taxon>
    </lineage>
</organism>
<feature type="region of interest" description="Disordered" evidence="1">
    <location>
        <begin position="59"/>
        <end position="188"/>
    </location>
</feature>
<dbReference type="EMBL" id="KN822942">
    <property type="protein sequence ID" value="KIO34749.1"/>
    <property type="molecule type" value="Genomic_DNA"/>
</dbReference>
<dbReference type="AlphaFoldDB" id="A0A0C3QZ99"/>
<accession>A0A0C3QZ99</accession>
<reference evidence="3" key="2">
    <citation type="submission" date="2015-01" db="EMBL/GenBank/DDBJ databases">
        <title>Evolutionary Origins and Diversification of the Mycorrhizal Mutualists.</title>
        <authorList>
            <consortium name="DOE Joint Genome Institute"/>
            <consortium name="Mycorrhizal Genomics Consortium"/>
            <person name="Kohler A."/>
            <person name="Kuo A."/>
            <person name="Nagy L.G."/>
            <person name="Floudas D."/>
            <person name="Copeland A."/>
            <person name="Barry K.W."/>
            <person name="Cichocki N."/>
            <person name="Veneault-Fourrey C."/>
            <person name="LaButti K."/>
            <person name="Lindquist E.A."/>
            <person name="Lipzen A."/>
            <person name="Lundell T."/>
            <person name="Morin E."/>
            <person name="Murat C."/>
            <person name="Riley R."/>
            <person name="Ohm R."/>
            <person name="Sun H."/>
            <person name="Tunlid A."/>
            <person name="Henrissat B."/>
            <person name="Grigoriev I.V."/>
            <person name="Hibbett D.S."/>
            <person name="Martin F."/>
        </authorList>
    </citation>
    <scope>NUCLEOTIDE SEQUENCE [LARGE SCALE GENOMIC DNA]</scope>
    <source>
        <strain evidence="3">MUT 4182</strain>
    </source>
</reference>
<proteinExistence type="predicted"/>
<sequence length="480" mass="49141">MDLGRAEPLTEAAVESLGTAVLVDPAGGAKAFVSAPPSNMGSTALLGIAGKKKLLVENDASSSVAVEPDSSDVGTPMALSELDGPLAPGQASPALTTSTVSESAMKEAPPILSPVPSSTQISLSRSSTSKSMYDPQSIAATEGSGSTNRLVLDSSDDATSGVADLRISSPETPPTSAHSTQPLPLSQHLLQSLQANIPPGSPSRSGMETPKSVMVETGSANGREELAEKLADVQDISDARMIIDETPSNDATTDVDLASDKGEDIERLDVQPDLRMAAPVLPLSIAMLKSLNIPSSRTPGGSTGMETPRSMAVEDGSDGGRSPVDLSNDVEITADDDYIASDAPTPPGFVINLPPEDRKVGGAVSPGPESPAILAYTKDDSPLQAQQSGAASLGVPGQEAIDLSATPVANKIGLPEFQMTPPAVTEDRSQEGSGMPGSADMQAQHTVKGRNPVDTSKDDSTRRSLPEFDLPSDNGTASSS</sequence>
<dbReference type="Proteomes" id="UP000054248">
    <property type="component" value="Unassembled WGS sequence"/>
</dbReference>
<reference evidence="2 3" key="1">
    <citation type="submission" date="2014-04" db="EMBL/GenBank/DDBJ databases">
        <authorList>
            <consortium name="DOE Joint Genome Institute"/>
            <person name="Kuo A."/>
            <person name="Girlanda M."/>
            <person name="Perotto S."/>
            <person name="Kohler A."/>
            <person name="Nagy L.G."/>
            <person name="Floudas D."/>
            <person name="Copeland A."/>
            <person name="Barry K.W."/>
            <person name="Cichocki N."/>
            <person name="Veneault-Fourrey C."/>
            <person name="LaButti K."/>
            <person name="Lindquist E.A."/>
            <person name="Lipzen A."/>
            <person name="Lundell T."/>
            <person name="Morin E."/>
            <person name="Murat C."/>
            <person name="Sun H."/>
            <person name="Tunlid A."/>
            <person name="Henrissat B."/>
            <person name="Grigoriev I.V."/>
            <person name="Hibbett D.S."/>
            <person name="Martin F."/>
            <person name="Nordberg H.P."/>
            <person name="Cantor M.N."/>
            <person name="Hua S.X."/>
        </authorList>
    </citation>
    <scope>NUCLEOTIDE SEQUENCE [LARGE SCALE GENOMIC DNA]</scope>
    <source>
        <strain evidence="2 3">MUT 4182</strain>
    </source>
</reference>
<dbReference type="HOGENOM" id="CLU_568822_0_0_1"/>
<evidence type="ECO:0000313" key="2">
    <source>
        <dbReference type="EMBL" id="KIO34749.1"/>
    </source>
</evidence>
<keyword evidence="3" id="KW-1185">Reference proteome</keyword>
<gene>
    <name evidence="2" type="ORF">M407DRAFT_240559</name>
</gene>
<feature type="compositionally biased region" description="Low complexity" evidence="1">
    <location>
        <begin position="117"/>
        <end position="131"/>
    </location>
</feature>
<evidence type="ECO:0000256" key="1">
    <source>
        <dbReference type="SAM" id="MobiDB-lite"/>
    </source>
</evidence>
<feature type="compositionally biased region" description="Basic and acidic residues" evidence="1">
    <location>
        <begin position="455"/>
        <end position="466"/>
    </location>
</feature>
<feature type="region of interest" description="Disordered" evidence="1">
    <location>
        <begin position="292"/>
        <end position="374"/>
    </location>
</feature>
<protein>
    <submittedName>
        <fullName evidence="2">Uncharacterized protein</fullName>
    </submittedName>
</protein>
<feature type="compositionally biased region" description="Polar residues" evidence="1">
    <location>
        <begin position="93"/>
        <end position="102"/>
    </location>
</feature>
<dbReference type="OrthoDB" id="3237291at2759"/>